<dbReference type="Pfam" id="PF14111">
    <property type="entry name" value="DUF4283"/>
    <property type="match status" value="1"/>
</dbReference>
<name>A0A9Q0GD96_9ROSI</name>
<dbReference type="EMBL" id="JAKUCV010001116">
    <property type="protein sequence ID" value="KAJ4847601.1"/>
    <property type="molecule type" value="Genomic_DNA"/>
</dbReference>
<dbReference type="Proteomes" id="UP001141552">
    <property type="component" value="Unassembled WGS sequence"/>
</dbReference>
<organism evidence="3 4">
    <name type="scientific">Turnera subulata</name>
    <dbReference type="NCBI Taxonomy" id="218843"/>
    <lineage>
        <taxon>Eukaryota</taxon>
        <taxon>Viridiplantae</taxon>
        <taxon>Streptophyta</taxon>
        <taxon>Embryophyta</taxon>
        <taxon>Tracheophyta</taxon>
        <taxon>Spermatophyta</taxon>
        <taxon>Magnoliopsida</taxon>
        <taxon>eudicotyledons</taxon>
        <taxon>Gunneridae</taxon>
        <taxon>Pentapetalae</taxon>
        <taxon>rosids</taxon>
        <taxon>fabids</taxon>
        <taxon>Malpighiales</taxon>
        <taxon>Passifloraceae</taxon>
        <taxon>Turnera</taxon>
    </lineage>
</organism>
<dbReference type="OrthoDB" id="1096772at2759"/>
<feature type="region of interest" description="Disordered" evidence="1">
    <location>
        <begin position="1"/>
        <end position="52"/>
    </location>
</feature>
<comment type="caution">
    <text evidence="3">The sequence shown here is derived from an EMBL/GenBank/DDBJ whole genome shotgun (WGS) entry which is preliminary data.</text>
</comment>
<keyword evidence="4" id="KW-1185">Reference proteome</keyword>
<evidence type="ECO:0000313" key="4">
    <source>
        <dbReference type="Proteomes" id="UP001141552"/>
    </source>
</evidence>
<dbReference type="PANTHER" id="PTHR31286">
    <property type="entry name" value="GLYCINE-RICH CELL WALL STRUCTURAL PROTEIN 1.8-LIKE"/>
    <property type="match status" value="1"/>
</dbReference>
<feature type="region of interest" description="Disordered" evidence="1">
    <location>
        <begin position="344"/>
        <end position="366"/>
    </location>
</feature>
<dbReference type="AlphaFoldDB" id="A0A9Q0GD96"/>
<dbReference type="InterPro" id="IPR040256">
    <property type="entry name" value="At4g02000-like"/>
</dbReference>
<reference evidence="3" key="2">
    <citation type="journal article" date="2023" name="Plants (Basel)">
        <title>Annotation of the Turnera subulata (Passifloraceae) Draft Genome Reveals the S-Locus Evolved after the Divergence of Turneroideae from Passifloroideae in a Stepwise Manner.</title>
        <authorList>
            <person name="Henning P.M."/>
            <person name="Roalson E.H."/>
            <person name="Mir W."/>
            <person name="McCubbin A.G."/>
            <person name="Shore J.S."/>
        </authorList>
    </citation>
    <scope>NUCLEOTIDE SEQUENCE</scope>
    <source>
        <strain evidence="3">F60SS</strain>
    </source>
</reference>
<proteinExistence type="predicted"/>
<feature type="region of interest" description="Disordered" evidence="1">
    <location>
        <begin position="304"/>
        <end position="323"/>
    </location>
</feature>
<accession>A0A9Q0GD96</accession>
<protein>
    <recommendedName>
        <fullName evidence="2">DUF4283 domain-containing protein</fullName>
    </recommendedName>
</protein>
<evidence type="ECO:0000313" key="3">
    <source>
        <dbReference type="EMBL" id="KAJ4847601.1"/>
    </source>
</evidence>
<dbReference type="PANTHER" id="PTHR31286:SF99">
    <property type="entry name" value="DUF4283 DOMAIN-CONTAINING PROTEIN"/>
    <property type="match status" value="1"/>
</dbReference>
<reference evidence="3" key="1">
    <citation type="submission" date="2022-02" db="EMBL/GenBank/DDBJ databases">
        <authorList>
            <person name="Henning P.M."/>
            <person name="McCubbin A.G."/>
            <person name="Shore J.S."/>
        </authorList>
    </citation>
    <scope>NUCLEOTIDE SEQUENCE</scope>
    <source>
        <strain evidence="3">F60SS</strain>
        <tissue evidence="3">Leaves</tissue>
    </source>
</reference>
<sequence>MAAPAGHAAEVTPEVTREEEDQRERSNKKAKMVLGVETEGTGAIPDARLFHEEPRRKASYKTMVAGGSRDAMMEDVGLEDDEGFGSEASDSEDEEDDDPFCPTIRLSSSDKKRIYQRWKNTLIVKLLGKKVGHRFLHRTLMNQWKPRGEIVMADMGNDFYLLQFNTEQDYQQVLYDGPWLVADHVLTVRRWQPCFDKEEAVIDRAIVWVQLPKLYQEYYDRDILLRIARWVGKPIKVDEVTLRSTRVKYARVCVEVDLTKPLVSKFRLHRRIWRIVYEGLSTVCFMCGLYGHTLDACRINAEPSSEMPAGNPSPPMDAGGKSDEVLDLRPELEANHGPWMLAGRRRRGKPKKVGGEASSSGPDLRSAATGSRFAVLNSSSVAVEVTVVVPPAIPSSPVVRQVIHARPVVSNKEVQAMSGSLVRTNSPRASLSVSMSPKNDLVQRVAVRGDRSDLALAKAQDVMLVDEVNVRPIVSSLTVSGVVAEDRLVVASGCLDSPPASRHLAHKASLPEPPDRGLGPGVGVLSNSVSRTEMMHIDPCVTSTEGKADAQLGGDVLVASGISSSMSS</sequence>
<gene>
    <name evidence="3" type="ORF">Tsubulata_002699</name>
</gene>
<feature type="region of interest" description="Disordered" evidence="1">
    <location>
        <begin position="500"/>
        <end position="521"/>
    </location>
</feature>
<evidence type="ECO:0000256" key="1">
    <source>
        <dbReference type="SAM" id="MobiDB-lite"/>
    </source>
</evidence>
<feature type="compositionally biased region" description="Acidic residues" evidence="1">
    <location>
        <begin position="80"/>
        <end position="99"/>
    </location>
</feature>
<feature type="domain" description="DUF4283" evidence="2">
    <location>
        <begin position="116"/>
        <end position="197"/>
    </location>
</feature>
<evidence type="ECO:0000259" key="2">
    <source>
        <dbReference type="Pfam" id="PF14111"/>
    </source>
</evidence>
<dbReference type="InterPro" id="IPR025558">
    <property type="entry name" value="DUF4283"/>
</dbReference>
<feature type="region of interest" description="Disordered" evidence="1">
    <location>
        <begin position="80"/>
        <end position="103"/>
    </location>
</feature>